<dbReference type="InterPro" id="IPR036770">
    <property type="entry name" value="Ankyrin_rpt-contain_sf"/>
</dbReference>
<evidence type="ECO:0000259" key="4">
    <source>
        <dbReference type="PROSITE" id="PS50837"/>
    </source>
</evidence>
<dbReference type="PROSITE" id="PS50297">
    <property type="entry name" value="ANK_REP_REGION"/>
    <property type="match status" value="2"/>
</dbReference>
<dbReference type="InterPro" id="IPR002110">
    <property type="entry name" value="Ankyrin_rpt"/>
</dbReference>
<dbReference type="InterPro" id="IPR035994">
    <property type="entry name" value="Nucleoside_phosphorylase_sf"/>
</dbReference>
<dbReference type="InterPro" id="IPR027417">
    <property type="entry name" value="P-loop_NTPase"/>
</dbReference>
<feature type="repeat" description="ANK" evidence="2">
    <location>
        <begin position="902"/>
        <end position="931"/>
    </location>
</feature>
<dbReference type="SMART" id="SM00248">
    <property type="entry name" value="ANK"/>
    <property type="match status" value="8"/>
</dbReference>
<keyword evidence="6" id="KW-1185">Reference proteome</keyword>
<dbReference type="PANTHER" id="PTHR10039">
    <property type="entry name" value="AMELOGENIN"/>
    <property type="match status" value="1"/>
</dbReference>
<dbReference type="PROSITE" id="PS50088">
    <property type="entry name" value="ANK_REPEAT"/>
    <property type="match status" value="4"/>
</dbReference>
<evidence type="ECO:0000256" key="2">
    <source>
        <dbReference type="PROSITE-ProRule" id="PRU00023"/>
    </source>
</evidence>
<feature type="region of interest" description="Disordered" evidence="3">
    <location>
        <begin position="1092"/>
        <end position="1114"/>
    </location>
</feature>
<feature type="region of interest" description="Disordered" evidence="3">
    <location>
        <begin position="1149"/>
        <end position="1171"/>
    </location>
</feature>
<keyword evidence="1" id="KW-0677">Repeat</keyword>
<gene>
    <name evidence="5" type="ORF">CLO192961_LOCUS476194</name>
</gene>
<dbReference type="Pfam" id="PF24883">
    <property type="entry name" value="NPHP3_N"/>
    <property type="match status" value="1"/>
</dbReference>
<dbReference type="PANTHER" id="PTHR10039:SF14">
    <property type="entry name" value="NACHT DOMAIN-CONTAINING PROTEIN"/>
    <property type="match status" value="1"/>
</dbReference>
<name>A0ABY6V1G2_BIOOC</name>
<dbReference type="Gene3D" id="3.40.50.300">
    <property type="entry name" value="P-loop containing nucleotide triphosphate hydrolases"/>
    <property type="match status" value="1"/>
</dbReference>
<evidence type="ECO:0000256" key="3">
    <source>
        <dbReference type="SAM" id="MobiDB-lite"/>
    </source>
</evidence>
<evidence type="ECO:0000313" key="5">
    <source>
        <dbReference type="EMBL" id="VUC37594.1"/>
    </source>
</evidence>
<dbReference type="SUPFAM" id="SSF52540">
    <property type="entry name" value="P-loop containing nucleoside triphosphate hydrolases"/>
    <property type="match status" value="1"/>
</dbReference>
<dbReference type="Pfam" id="PF12796">
    <property type="entry name" value="Ank_2"/>
    <property type="match status" value="3"/>
</dbReference>
<dbReference type="EMBL" id="CABFNS010001012">
    <property type="protein sequence ID" value="VUC37594.1"/>
    <property type="molecule type" value="Genomic_DNA"/>
</dbReference>
<dbReference type="InterPro" id="IPR056884">
    <property type="entry name" value="NPHP3-like_N"/>
</dbReference>
<dbReference type="Proteomes" id="UP000766486">
    <property type="component" value="Unassembled WGS sequence"/>
</dbReference>
<protein>
    <recommendedName>
        <fullName evidence="4">NACHT domain-containing protein</fullName>
    </recommendedName>
</protein>
<evidence type="ECO:0000313" key="6">
    <source>
        <dbReference type="Proteomes" id="UP000766486"/>
    </source>
</evidence>
<dbReference type="SUPFAM" id="SSF48403">
    <property type="entry name" value="Ankyrin repeat"/>
    <property type="match status" value="1"/>
</dbReference>
<dbReference type="Gene3D" id="1.25.40.20">
    <property type="entry name" value="Ankyrin repeat-containing domain"/>
    <property type="match status" value="3"/>
</dbReference>
<proteinExistence type="predicted"/>
<keyword evidence="2" id="KW-0040">ANK repeat</keyword>
<accession>A0ABY6V1G2</accession>
<reference evidence="5 6" key="1">
    <citation type="submission" date="2019-06" db="EMBL/GenBank/DDBJ databases">
        <authorList>
            <person name="Broberg M."/>
        </authorList>
    </citation>
    <scope>NUCLEOTIDE SEQUENCE [LARGE SCALE GENOMIC DNA]</scope>
</reference>
<organism evidence="5 6">
    <name type="scientific">Bionectria ochroleuca</name>
    <name type="common">Gliocladium roseum</name>
    <dbReference type="NCBI Taxonomy" id="29856"/>
    <lineage>
        <taxon>Eukaryota</taxon>
        <taxon>Fungi</taxon>
        <taxon>Dikarya</taxon>
        <taxon>Ascomycota</taxon>
        <taxon>Pezizomycotina</taxon>
        <taxon>Sordariomycetes</taxon>
        <taxon>Hypocreomycetidae</taxon>
        <taxon>Hypocreales</taxon>
        <taxon>Bionectriaceae</taxon>
        <taxon>Clonostachys</taxon>
    </lineage>
</organism>
<feature type="repeat" description="ANK" evidence="2">
    <location>
        <begin position="1001"/>
        <end position="1030"/>
    </location>
</feature>
<sequence length="1171" mass="132154">MFGAEAISWAIQEILQTYSLIRFVLVVGAEKEWLSPIRNDRLGEEGISPVQWAKVKSERFTTRKTRVPSTFFIKALSRLQNRQEWEDNQFGRELIEILKRLKRSKTNPSRGPFDEFAFQQHRGHDVLPEEDTMLHTSGGAEVPSTHHDTIFLDAQLISNNVAGYSLSKELSLLCLDAKGAGTISDFSFLVIRGIYDYSNSPKNQNWQACAEAAAAAYIKVLLGAVTTEDVIQEKLVLQSDAYEMDEEQAECHRMLKTSNYENYKDLNAIRVSNTCEWVLSHTEFKRWLQSSHELLWFSADPGCGKSVLSRFLIDQKLQSEEKHTVCYFFFKDNTEQDRLATALCALLHQLFNYRPQLLRLAMDAFRKNGEKLQNEIDELWRIFITAAKHNYSHWVICVLDGLDECREEDRTKLFQLLGSFYNAPKPAQGFQLKFLITSRPYLDIEYLFRELPSIRLAGEKCLDAICEDIKLVVKDGLRKLNLTSDVQDMLEHRLVRPANRTYLWVHLVLEDLRDPKHKKTRKGFEKALNSLPKSLEAEYDKILSRINLNRRYAAEILLRIVADAYRPLSLSELDVAFELATGGQDAQTLNDLDLGLDEDSTASRLRNLCGLFIYIDNSKIFLIHQSARDFLVNTHYPSLSIDSSWPYSQALKSPNELLIEICVHYLSLKDFNHSRLSTKSGDANKETTCSFLEYSGTYWAAHFRQATIHDENLLQRIYELYDDNSPRFETWYRIFRVANDFRGAPETALQLAAFNGHIRVVSHLLEVEELEKDKAYKNMHAALYWAALGGNEDIVNILIEKDMDVNTKLSAPFTTLNSECEKVEFMLLDSGADDISQSLPIASPEGYMWTIQLLVENCTNIDEQGNFYVDALKRVSAGYHKNDEQLSLDSQDVNAHCGFYGNALQAAAQGGHTKVVQLLLSRDADVNICGGFFGNALQAAARGGYTSISEILLDRGANINAPGGFYGNCLQAAARGDHKTTIEHLINRGADVNASGGFYGTALQAAARLGHDQIVRLLISKNADINAKGGLYGTALQASAAGGCEEVTYILLEKGADIQARGGFYGDSLEAATRADHVRIVQLLLEKGFNDDRNVHRHPRHGQPFGSSSSTGADMVVDGTDLRARAGPATFDEGDEENLTQDHQPYDFHFAPPTHRGFDDTSRVKKRKFRR</sequence>
<feature type="repeat" description="ANK" evidence="2">
    <location>
        <begin position="935"/>
        <end position="964"/>
    </location>
</feature>
<comment type="caution">
    <text evidence="5">The sequence shown here is derived from an EMBL/GenBank/DDBJ whole genome shotgun (WGS) entry which is preliminary data.</text>
</comment>
<dbReference type="PROSITE" id="PS50837">
    <property type="entry name" value="NACHT"/>
    <property type="match status" value="1"/>
</dbReference>
<dbReference type="Pfam" id="PF22939">
    <property type="entry name" value="WHD_GPIID"/>
    <property type="match status" value="1"/>
</dbReference>
<feature type="domain" description="NACHT" evidence="4">
    <location>
        <begin position="293"/>
        <end position="440"/>
    </location>
</feature>
<feature type="repeat" description="ANK" evidence="2">
    <location>
        <begin position="778"/>
        <end position="810"/>
    </location>
</feature>
<evidence type="ECO:0000256" key="1">
    <source>
        <dbReference type="ARBA" id="ARBA00022737"/>
    </source>
</evidence>
<dbReference type="Gene3D" id="3.40.50.1580">
    <property type="entry name" value="Nucleoside phosphorylase domain"/>
    <property type="match status" value="1"/>
</dbReference>
<dbReference type="InterPro" id="IPR007111">
    <property type="entry name" value="NACHT_NTPase"/>
</dbReference>
<dbReference type="InterPro" id="IPR054471">
    <property type="entry name" value="GPIID_WHD"/>
</dbReference>